<gene>
    <name evidence="2" type="ORF">DCF17_10855</name>
</gene>
<dbReference type="EMBL" id="QBMN01000066">
    <property type="protein sequence ID" value="PZO41286.1"/>
    <property type="molecule type" value="Genomic_DNA"/>
</dbReference>
<protein>
    <submittedName>
        <fullName evidence="2">Uncharacterized protein</fullName>
    </submittedName>
</protein>
<sequence length="189" mass="20275">MRSSCENRPSNTRDRPYSRNSYRYLWVGSRVGRFSSYGRRDTVKNARILPATERGLTAWGHNGASWGGFCWKLVGIALGIGSRPLIAGLSRNADIWLRWVWPKEIINGPANAAANRATDRTARQAPANGPGYRTGPCPGHITHARNGRPSGPTNSGPSGGSSSLASYCPCYPPHSSAKALKKASALAIG</sequence>
<reference evidence="3" key="1">
    <citation type="submission" date="2018-04" db="EMBL/GenBank/DDBJ databases">
        <authorList>
            <person name="Cornet L."/>
        </authorList>
    </citation>
    <scope>NUCLEOTIDE SEQUENCE [LARGE SCALE GENOMIC DNA]</scope>
</reference>
<evidence type="ECO:0000313" key="2">
    <source>
        <dbReference type="EMBL" id="PZO41286.1"/>
    </source>
</evidence>
<feature type="compositionally biased region" description="Low complexity" evidence="1">
    <location>
        <begin position="147"/>
        <end position="158"/>
    </location>
</feature>
<accession>A0A2W4W923</accession>
<feature type="region of interest" description="Disordered" evidence="1">
    <location>
        <begin position="115"/>
        <end position="158"/>
    </location>
</feature>
<proteinExistence type="predicted"/>
<dbReference type="AlphaFoldDB" id="A0A2W4W923"/>
<name>A0A2W4W923_9CYAN</name>
<dbReference type="Proteomes" id="UP000249081">
    <property type="component" value="Unassembled WGS sequence"/>
</dbReference>
<comment type="caution">
    <text evidence="2">The sequence shown here is derived from an EMBL/GenBank/DDBJ whole genome shotgun (WGS) entry which is preliminary data.</text>
</comment>
<organism evidence="2 3">
    <name type="scientific">Shackletoniella antarctica</name>
    <dbReference type="NCBI Taxonomy" id="268115"/>
    <lineage>
        <taxon>Bacteria</taxon>
        <taxon>Bacillati</taxon>
        <taxon>Cyanobacteriota</taxon>
        <taxon>Cyanophyceae</taxon>
        <taxon>Oculatellales</taxon>
        <taxon>Oculatellaceae</taxon>
        <taxon>Shackletoniella</taxon>
    </lineage>
</organism>
<evidence type="ECO:0000256" key="1">
    <source>
        <dbReference type="SAM" id="MobiDB-lite"/>
    </source>
</evidence>
<reference evidence="2 3" key="2">
    <citation type="submission" date="2018-06" db="EMBL/GenBank/DDBJ databases">
        <title>Metagenomic assembly of (sub)arctic Cyanobacteria and their associated microbiome from non-axenic cultures.</title>
        <authorList>
            <person name="Baurain D."/>
        </authorList>
    </citation>
    <scope>NUCLEOTIDE SEQUENCE [LARGE SCALE GENOMIC DNA]</scope>
    <source>
        <strain evidence="2">ULC041bin1</strain>
    </source>
</reference>
<evidence type="ECO:0000313" key="3">
    <source>
        <dbReference type="Proteomes" id="UP000249081"/>
    </source>
</evidence>